<keyword evidence="3" id="KW-1185">Reference proteome</keyword>
<evidence type="ECO:0000313" key="3">
    <source>
        <dbReference type="Proteomes" id="UP000008068"/>
    </source>
</evidence>
<gene>
    <name evidence="2" type="ORF">CAEBREN_03891</name>
</gene>
<dbReference type="InParanoid" id="G0NVP7"/>
<sequence>MLFKEKLTEEQDRYLFDKFLGYPMQFLHDICDIDTKVNIYFGDIKIAEEASHELKAKGFKFIQHVHSGRPFFHQDFTDVDDETPGAQAESTDAISIEPQPSDSFQSPMRKPDVQMINRPVMERVKATLSPTPSYSSPPPPRVDHPQPEYVTMAQFLELSNKTKHFSMDMSAKVDALSASYSLVNGMMHDHSNYNAPPMNPMNPPQTANPTISQALKSSEFKAKNELLANGIRCEKCYKNLKGIEPITKLIMAVREHVMEHFDNENPLLKRFQCRECQDFRTNFVDDFEKHLKKHGSMMSLTERRQKLCYNLCTDTHLKLISELCDKCFPGVFEKEPPALNTIHAVDTPVKAKTSVFPRLDRLYCSKYNIPYSCSGRTVHPVLKID</sequence>
<name>G0NVP7_CAEBE</name>
<dbReference type="FunCoup" id="G0NVP7">
    <property type="interactions" value="1730"/>
</dbReference>
<accession>G0NVP7</accession>
<evidence type="ECO:0000256" key="1">
    <source>
        <dbReference type="SAM" id="MobiDB-lite"/>
    </source>
</evidence>
<feature type="compositionally biased region" description="Polar residues" evidence="1">
    <location>
        <begin position="88"/>
        <end position="106"/>
    </location>
</feature>
<feature type="region of interest" description="Disordered" evidence="1">
    <location>
        <begin position="80"/>
        <end position="109"/>
    </location>
</feature>
<evidence type="ECO:0000313" key="2">
    <source>
        <dbReference type="EMBL" id="EGT38450.1"/>
    </source>
</evidence>
<dbReference type="eggNOG" id="ENOG502TH2M">
    <property type="taxonomic scope" value="Eukaryota"/>
</dbReference>
<dbReference type="AlphaFoldDB" id="G0NVP7"/>
<organism evidence="3">
    <name type="scientific">Caenorhabditis brenneri</name>
    <name type="common">Nematode worm</name>
    <dbReference type="NCBI Taxonomy" id="135651"/>
    <lineage>
        <taxon>Eukaryota</taxon>
        <taxon>Metazoa</taxon>
        <taxon>Ecdysozoa</taxon>
        <taxon>Nematoda</taxon>
        <taxon>Chromadorea</taxon>
        <taxon>Rhabditida</taxon>
        <taxon>Rhabditina</taxon>
        <taxon>Rhabditomorpha</taxon>
        <taxon>Rhabditoidea</taxon>
        <taxon>Rhabditidae</taxon>
        <taxon>Peloderinae</taxon>
        <taxon>Caenorhabditis</taxon>
    </lineage>
</organism>
<protein>
    <submittedName>
        <fullName evidence="2">Uncharacterized protein</fullName>
    </submittedName>
</protein>
<dbReference type="EMBL" id="GL379958">
    <property type="protein sequence ID" value="EGT38450.1"/>
    <property type="molecule type" value="Genomic_DNA"/>
</dbReference>
<dbReference type="Proteomes" id="UP000008068">
    <property type="component" value="Unassembled WGS sequence"/>
</dbReference>
<reference evidence="3" key="1">
    <citation type="submission" date="2011-07" db="EMBL/GenBank/DDBJ databases">
        <authorList>
            <consortium name="Caenorhabditis brenneri Sequencing and Analysis Consortium"/>
            <person name="Wilson R.K."/>
        </authorList>
    </citation>
    <scope>NUCLEOTIDE SEQUENCE [LARGE SCALE GENOMIC DNA]</scope>
    <source>
        <strain evidence="3">PB2801</strain>
    </source>
</reference>
<dbReference type="OMA" id="NTIMAVD"/>
<dbReference type="OrthoDB" id="5798663at2759"/>
<dbReference type="HOGENOM" id="CLU_718101_0_0_1"/>
<proteinExistence type="predicted"/>